<dbReference type="EMBL" id="KN817746">
    <property type="protein sequence ID" value="KJA13398.1"/>
    <property type="molecule type" value="Genomic_DNA"/>
</dbReference>
<dbReference type="OMA" id="YIVMPNN"/>
<dbReference type="Pfam" id="PF20152">
    <property type="entry name" value="DUF6534"/>
    <property type="match status" value="1"/>
</dbReference>
<accession>A0A0D2LRD5</accession>
<gene>
    <name evidence="3" type="ORF">HYPSUDRAFT_209581</name>
</gene>
<keyword evidence="1" id="KW-1133">Transmembrane helix</keyword>
<dbReference type="STRING" id="945553.A0A0D2LRD5"/>
<name>A0A0D2LRD5_HYPSF</name>
<evidence type="ECO:0000313" key="4">
    <source>
        <dbReference type="Proteomes" id="UP000054270"/>
    </source>
</evidence>
<feature type="transmembrane region" description="Helical" evidence="1">
    <location>
        <begin position="241"/>
        <end position="261"/>
    </location>
</feature>
<dbReference type="PANTHER" id="PTHR40465">
    <property type="entry name" value="CHROMOSOME 1, WHOLE GENOME SHOTGUN SEQUENCE"/>
    <property type="match status" value="1"/>
</dbReference>
<reference evidence="4" key="1">
    <citation type="submission" date="2014-04" db="EMBL/GenBank/DDBJ databases">
        <title>Evolutionary Origins and Diversification of the Mycorrhizal Mutualists.</title>
        <authorList>
            <consortium name="DOE Joint Genome Institute"/>
            <consortium name="Mycorrhizal Genomics Consortium"/>
            <person name="Kohler A."/>
            <person name="Kuo A."/>
            <person name="Nagy L.G."/>
            <person name="Floudas D."/>
            <person name="Copeland A."/>
            <person name="Barry K.W."/>
            <person name="Cichocki N."/>
            <person name="Veneault-Fourrey C."/>
            <person name="LaButti K."/>
            <person name="Lindquist E.A."/>
            <person name="Lipzen A."/>
            <person name="Lundell T."/>
            <person name="Morin E."/>
            <person name="Murat C."/>
            <person name="Riley R."/>
            <person name="Ohm R."/>
            <person name="Sun H."/>
            <person name="Tunlid A."/>
            <person name="Henrissat B."/>
            <person name="Grigoriev I.V."/>
            <person name="Hibbett D.S."/>
            <person name="Martin F."/>
        </authorList>
    </citation>
    <scope>NUCLEOTIDE SEQUENCE [LARGE SCALE GENOMIC DNA]</scope>
    <source>
        <strain evidence="4">FD-334 SS-4</strain>
    </source>
</reference>
<evidence type="ECO:0000259" key="2">
    <source>
        <dbReference type="Pfam" id="PF20152"/>
    </source>
</evidence>
<organism evidence="3 4">
    <name type="scientific">Hypholoma sublateritium (strain FD-334 SS-4)</name>
    <dbReference type="NCBI Taxonomy" id="945553"/>
    <lineage>
        <taxon>Eukaryota</taxon>
        <taxon>Fungi</taxon>
        <taxon>Dikarya</taxon>
        <taxon>Basidiomycota</taxon>
        <taxon>Agaricomycotina</taxon>
        <taxon>Agaricomycetes</taxon>
        <taxon>Agaricomycetidae</taxon>
        <taxon>Agaricales</taxon>
        <taxon>Agaricineae</taxon>
        <taxon>Strophariaceae</taxon>
        <taxon>Hypholoma</taxon>
    </lineage>
</organism>
<dbReference type="PANTHER" id="PTHR40465:SF1">
    <property type="entry name" value="DUF6534 DOMAIN-CONTAINING PROTEIN"/>
    <property type="match status" value="1"/>
</dbReference>
<dbReference type="InterPro" id="IPR045339">
    <property type="entry name" value="DUF6534"/>
</dbReference>
<protein>
    <recommendedName>
        <fullName evidence="2">DUF6534 domain-containing protein</fullName>
    </recommendedName>
</protein>
<keyword evidence="4" id="KW-1185">Reference proteome</keyword>
<evidence type="ECO:0000313" key="3">
    <source>
        <dbReference type="EMBL" id="KJA13398.1"/>
    </source>
</evidence>
<feature type="transmembrane region" description="Helical" evidence="1">
    <location>
        <begin position="172"/>
        <end position="196"/>
    </location>
</feature>
<proteinExistence type="predicted"/>
<feature type="transmembrane region" description="Helical" evidence="1">
    <location>
        <begin position="132"/>
        <end position="152"/>
    </location>
</feature>
<evidence type="ECO:0000256" key="1">
    <source>
        <dbReference type="SAM" id="Phobius"/>
    </source>
</evidence>
<feature type="transmembrane region" description="Helical" evidence="1">
    <location>
        <begin position="22"/>
        <end position="40"/>
    </location>
</feature>
<dbReference type="OrthoDB" id="3214861at2759"/>
<keyword evidence="1" id="KW-0812">Transmembrane</keyword>
<feature type="transmembrane region" description="Helical" evidence="1">
    <location>
        <begin position="98"/>
        <end position="120"/>
    </location>
</feature>
<dbReference type="Proteomes" id="UP000054270">
    <property type="component" value="Unassembled WGS sequence"/>
</dbReference>
<feature type="transmembrane region" description="Helical" evidence="1">
    <location>
        <begin position="208"/>
        <end position="235"/>
    </location>
</feature>
<dbReference type="AlphaFoldDB" id="A0A0D2LRD5"/>
<feature type="domain" description="DUF6534" evidence="2">
    <location>
        <begin position="180"/>
        <end position="266"/>
    </location>
</feature>
<sequence length="340" mass="38165">MATTTPSSLMPRATSTMHFDTTLGALIIGGLIGMALWGITSVQAYNYFTYIKNRDRPPLKLMVAFLWILDTVDSCLNAHTLYFYLVTNYGNLLSLLRPVWSVIIISHYQSTTTFTIRSLFAHRVYRLSKGNLYLTGWIAVVSFAQFIIGIVFTVKTQVHGKSFEQISKLKNLFYLQFCVSTASDLSVTVILSWLLYQSRTGYTRTDSVIRILMAYTVNTGCVIAIVATASMISFITMPGNFIFLAFYLLVSKLYLNSYLATLNAREMLRNKTESIQLSGGLSSGRRDADENAVSVAAEGYLHMHGKANERIVYVQHVPDHTISGRPVEFSIYPYSGYTKD</sequence>
<keyword evidence="1" id="KW-0472">Membrane</keyword>
<feature type="transmembrane region" description="Helical" evidence="1">
    <location>
        <begin position="61"/>
        <end position="86"/>
    </location>
</feature>